<comment type="caution">
    <text evidence="6">The sequence shown here is derived from an EMBL/GenBank/DDBJ whole genome shotgun (WGS) entry which is preliminary data.</text>
</comment>
<dbReference type="InterPro" id="IPR007210">
    <property type="entry name" value="ABC_Gly_betaine_transp_sub-bd"/>
</dbReference>
<evidence type="ECO:0000313" key="7">
    <source>
        <dbReference type="Proteomes" id="UP001327093"/>
    </source>
</evidence>
<protein>
    <submittedName>
        <fullName evidence="6">Glycine betaine ABC transporter substrate-binding protein</fullName>
    </submittedName>
</protein>
<evidence type="ECO:0000256" key="4">
    <source>
        <dbReference type="SAM" id="SignalP"/>
    </source>
</evidence>
<name>A0ABU6A4M8_9PSEU</name>
<feature type="signal peptide" evidence="4">
    <location>
        <begin position="1"/>
        <end position="29"/>
    </location>
</feature>
<proteinExistence type="inferred from homology"/>
<dbReference type="SUPFAM" id="SSF53850">
    <property type="entry name" value="Periplasmic binding protein-like II"/>
    <property type="match status" value="1"/>
</dbReference>
<comment type="subcellular location">
    <subcellularLocation>
        <location evidence="1">Periplasm</location>
    </subcellularLocation>
</comment>
<dbReference type="Pfam" id="PF04069">
    <property type="entry name" value="OpuAC"/>
    <property type="match status" value="1"/>
</dbReference>
<dbReference type="PANTHER" id="PTHR30024:SF47">
    <property type="entry name" value="TAURINE-BINDING PERIPLASMIC PROTEIN"/>
    <property type="match status" value="1"/>
</dbReference>
<evidence type="ECO:0000259" key="5">
    <source>
        <dbReference type="SMART" id="SM00062"/>
    </source>
</evidence>
<dbReference type="EMBL" id="JAWLNX010000002">
    <property type="protein sequence ID" value="MEB3366392.1"/>
    <property type="molecule type" value="Genomic_DNA"/>
</dbReference>
<dbReference type="PANTHER" id="PTHR30024">
    <property type="entry name" value="ALIPHATIC SULFONATES-BINDING PROTEIN-RELATED"/>
    <property type="match status" value="1"/>
</dbReference>
<comment type="similarity">
    <text evidence="2">Belongs to the bacterial solute-binding protein SsuA/TauA family.</text>
</comment>
<feature type="domain" description="Solute-binding protein family 3/N-terminal" evidence="5">
    <location>
        <begin position="44"/>
        <end position="279"/>
    </location>
</feature>
<evidence type="ECO:0000256" key="2">
    <source>
        <dbReference type="ARBA" id="ARBA00010742"/>
    </source>
</evidence>
<dbReference type="InterPro" id="IPR001638">
    <property type="entry name" value="Solute-binding_3/MltF_N"/>
</dbReference>
<accession>A0ABU6A4M8</accession>
<reference evidence="6 7" key="1">
    <citation type="submission" date="2023-10" db="EMBL/GenBank/DDBJ databases">
        <title>Saccharopolyspora sp. nov., isolated from mangrove soil.</title>
        <authorList>
            <person name="Lu Y."/>
            <person name="Liu W."/>
        </authorList>
    </citation>
    <scope>NUCLEOTIDE SEQUENCE [LARGE SCALE GENOMIC DNA]</scope>
    <source>
        <strain evidence="6 7">S2-29</strain>
    </source>
</reference>
<dbReference type="PROSITE" id="PS51318">
    <property type="entry name" value="TAT"/>
    <property type="match status" value="1"/>
</dbReference>
<keyword evidence="3 4" id="KW-0732">Signal</keyword>
<evidence type="ECO:0000256" key="1">
    <source>
        <dbReference type="ARBA" id="ARBA00004418"/>
    </source>
</evidence>
<feature type="chain" id="PRO_5045057717" evidence="4">
    <location>
        <begin position="30"/>
        <end position="351"/>
    </location>
</feature>
<keyword evidence="7" id="KW-1185">Reference proteome</keyword>
<dbReference type="PROSITE" id="PS51257">
    <property type="entry name" value="PROKAR_LIPOPROTEIN"/>
    <property type="match status" value="1"/>
</dbReference>
<sequence length="351" mass="37331">MSLNFSRRTMRRRDVLGLFGVAAAAPVLAACGVGGESAEEKAKTIRIAYQNFADSTLLVKDQRTLENQFPDFKFEWTAFDSGASINTAFLSGALDLAVIGSSPVAQAISPPLAVPYQVIELLNVIGTSEALVVRPDRGIGSIRDLPGRKIAAPFSSTAHYSLLASLQRNGVDPGALTLVDLEPQNILAAWERGDIDGAYVWTPTLTSLQKTGTTLVDSAQLAASGTPTLTFAVAGRDFLARQPQVASAWLKATNAAIKQISTDPAVVAQAVSKQIGSSVDDALAQLKQNIYLDLAAQRSPEYFGTPRAPGALAERLRDTAEFLLRQKKIDAVPDLSAFQNALRIPEPADAA</sequence>
<evidence type="ECO:0000313" key="6">
    <source>
        <dbReference type="EMBL" id="MEB3366392.1"/>
    </source>
</evidence>
<dbReference type="Proteomes" id="UP001327093">
    <property type="component" value="Unassembled WGS sequence"/>
</dbReference>
<evidence type="ECO:0000256" key="3">
    <source>
        <dbReference type="ARBA" id="ARBA00022729"/>
    </source>
</evidence>
<organism evidence="6 7">
    <name type="scientific">Saccharopolyspora mangrovi</name>
    <dbReference type="NCBI Taxonomy" id="3082379"/>
    <lineage>
        <taxon>Bacteria</taxon>
        <taxon>Bacillati</taxon>
        <taxon>Actinomycetota</taxon>
        <taxon>Actinomycetes</taxon>
        <taxon>Pseudonocardiales</taxon>
        <taxon>Pseudonocardiaceae</taxon>
        <taxon>Saccharopolyspora</taxon>
    </lineage>
</organism>
<dbReference type="InterPro" id="IPR006311">
    <property type="entry name" value="TAT_signal"/>
</dbReference>
<gene>
    <name evidence="6" type="ORF">R4I43_03155</name>
</gene>
<dbReference type="Gene3D" id="3.40.190.10">
    <property type="entry name" value="Periplasmic binding protein-like II"/>
    <property type="match status" value="2"/>
</dbReference>
<dbReference type="SMART" id="SM00062">
    <property type="entry name" value="PBPb"/>
    <property type="match status" value="1"/>
</dbReference>